<proteinExistence type="predicted"/>
<dbReference type="EMBL" id="JBAHYK010000851">
    <property type="protein sequence ID" value="KAL0570936.1"/>
    <property type="molecule type" value="Genomic_DNA"/>
</dbReference>
<evidence type="ECO:0000313" key="3">
    <source>
        <dbReference type="Proteomes" id="UP001465976"/>
    </source>
</evidence>
<sequence>MSSYSLTPGLRGWHARALQTPHPEPDSYTPTSESLVFVALSNTPVIPEGFSLAVFKHDDSNQNVAIDALGRVLLLSESDYAGLSTLAQKITIDLPDTGNFRNTWVVKQDRTSQPIDRLLVKGAEDGKLKQTSVQGWSESTRELKAPVGEYTELPETLSEFVGLVREAREGFEFGPGHSDPPAVKKVKDLLPDDL</sequence>
<accession>A0ABR3F6V6</accession>
<comment type="caution">
    <text evidence="2">The sequence shown here is derived from an EMBL/GenBank/DDBJ whole genome shotgun (WGS) entry which is preliminary data.</text>
</comment>
<evidence type="ECO:0000313" key="2">
    <source>
        <dbReference type="EMBL" id="KAL0570936.1"/>
    </source>
</evidence>
<organism evidence="2 3">
    <name type="scientific">Marasmius crinis-equi</name>
    <dbReference type="NCBI Taxonomy" id="585013"/>
    <lineage>
        <taxon>Eukaryota</taxon>
        <taxon>Fungi</taxon>
        <taxon>Dikarya</taxon>
        <taxon>Basidiomycota</taxon>
        <taxon>Agaricomycotina</taxon>
        <taxon>Agaricomycetes</taxon>
        <taxon>Agaricomycetidae</taxon>
        <taxon>Agaricales</taxon>
        <taxon>Marasmiineae</taxon>
        <taxon>Marasmiaceae</taxon>
        <taxon>Marasmius</taxon>
    </lineage>
</organism>
<feature type="region of interest" description="Disordered" evidence="1">
    <location>
        <begin position="171"/>
        <end position="194"/>
    </location>
</feature>
<dbReference type="Proteomes" id="UP001465976">
    <property type="component" value="Unassembled WGS sequence"/>
</dbReference>
<keyword evidence="3" id="KW-1185">Reference proteome</keyword>
<gene>
    <name evidence="2" type="ORF">V5O48_011020</name>
</gene>
<name>A0ABR3F6V6_9AGAR</name>
<protein>
    <submittedName>
        <fullName evidence="2">Uncharacterized protein</fullName>
    </submittedName>
</protein>
<evidence type="ECO:0000256" key="1">
    <source>
        <dbReference type="SAM" id="MobiDB-lite"/>
    </source>
</evidence>
<reference evidence="2 3" key="1">
    <citation type="submission" date="2024-02" db="EMBL/GenBank/DDBJ databases">
        <title>A draft genome for the cacao thread blight pathogen Marasmius crinis-equi.</title>
        <authorList>
            <person name="Cohen S.P."/>
            <person name="Baruah I.K."/>
            <person name="Amoako-Attah I."/>
            <person name="Bukari Y."/>
            <person name="Meinhardt L.W."/>
            <person name="Bailey B.A."/>
        </authorList>
    </citation>
    <scope>NUCLEOTIDE SEQUENCE [LARGE SCALE GENOMIC DNA]</scope>
    <source>
        <strain evidence="2 3">GH-76</strain>
    </source>
</reference>
<feature type="compositionally biased region" description="Basic and acidic residues" evidence="1">
    <location>
        <begin position="185"/>
        <end position="194"/>
    </location>
</feature>